<organism evidence="4 5">
    <name type="scientific">Devosia nanyangense</name>
    <dbReference type="NCBI Taxonomy" id="1228055"/>
    <lineage>
        <taxon>Bacteria</taxon>
        <taxon>Pseudomonadati</taxon>
        <taxon>Pseudomonadota</taxon>
        <taxon>Alphaproteobacteria</taxon>
        <taxon>Hyphomicrobiales</taxon>
        <taxon>Devosiaceae</taxon>
        <taxon>Devosia</taxon>
    </lineage>
</organism>
<dbReference type="Proteomes" id="UP000782610">
    <property type="component" value="Unassembled WGS sequence"/>
</dbReference>
<dbReference type="GO" id="GO:0016740">
    <property type="term" value="F:transferase activity"/>
    <property type="evidence" value="ECO:0007669"/>
    <property type="project" value="UniProtKB-KW"/>
</dbReference>
<evidence type="ECO:0000313" key="5">
    <source>
        <dbReference type="Proteomes" id="UP000782610"/>
    </source>
</evidence>
<accession>A0A933L0R7</accession>
<gene>
    <name evidence="4" type="ORF">HY834_04885</name>
</gene>
<keyword evidence="1" id="KW-0808">Transferase</keyword>
<name>A0A933L0R7_9HYPH</name>
<reference evidence="4" key="1">
    <citation type="submission" date="2020-07" db="EMBL/GenBank/DDBJ databases">
        <title>Huge and variable diversity of episymbiotic CPR bacteria and DPANN archaea in groundwater ecosystems.</title>
        <authorList>
            <person name="He C.Y."/>
            <person name="Keren R."/>
            <person name="Whittaker M."/>
            <person name="Farag I.F."/>
            <person name="Doudna J."/>
            <person name="Cate J.H.D."/>
            <person name="Banfield J.F."/>
        </authorList>
    </citation>
    <scope>NUCLEOTIDE SEQUENCE</scope>
    <source>
        <strain evidence="4">NC_groundwater_1586_Pr3_B-0.1um_66_15</strain>
    </source>
</reference>
<feature type="domain" description="Galactosyltransferase C-terminal" evidence="3">
    <location>
        <begin position="150"/>
        <end position="207"/>
    </location>
</feature>
<dbReference type="InterPro" id="IPR027791">
    <property type="entry name" value="Galactosyl_T_C"/>
</dbReference>
<comment type="caution">
    <text evidence="4">The sequence shown here is derived from an EMBL/GenBank/DDBJ whole genome shotgun (WGS) entry which is preliminary data.</text>
</comment>
<dbReference type="SUPFAM" id="SSF53448">
    <property type="entry name" value="Nucleotide-diphospho-sugar transferases"/>
    <property type="match status" value="2"/>
</dbReference>
<evidence type="ECO:0000313" key="4">
    <source>
        <dbReference type="EMBL" id="MBI4921062.1"/>
    </source>
</evidence>
<evidence type="ECO:0000259" key="3">
    <source>
        <dbReference type="Pfam" id="PF02709"/>
    </source>
</evidence>
<dbReference type="Gene3D" id="3.90.550.10">
    <property type="entry name" value="Spore Coat Polysaccharide Biosynthesis Protein SpsA, Chain A"/>
    <property type="match status" value="2"/>
</dbReference>
<dbReference type="InterPro" id="IPR050834">
    <property type="entry name" value="Glycosyltransf_2"/>
</dbReference>
<dbReference type="Pfam" id="PF02709">
    <property type="entry name" value="Glyco_transf_7C"/>
    <property type="match status" value="1"/>
</dbReference>
<evidence type="ECO:0000256" key="1">
    <source>
        <dbReference type="ARBA" id="ARBA00022679"/>
    </source>
</evidence>
<dbReference type="AlphaFoldDB" id="A0A933L0R7"/>
<dbReference type="PANTHER" id="PTHR43685">
    <property type="entry name" value="GLYCOSYLTRANSFERASE"/>
    <property type="match status" value="1"/>
</dbReference>
<proteinExistence type="predicted"/>
<protein>
    <submittedName>
        <fullName evidence="4">Glycosyltransferase</fullName>
    </submittedName>
</protein>
<evidence type="ECO:0000259" key="2">
    <source>
        <dbReference type="Pfam" id="PF00535"/>
    </source>
</evidence>
<feature type="domain" description="Glycosyltransferase 2-like" evidence="2">
    <location>
        <begin position="255"/>
        <end position="370"/>
    </location>
</feature>
<dbReference type="InterPro" id="IPR001173">
    <property type="entry name" value="Glyco_trans_2-like"/>
</dbReference>
<dbReference type="Pfam" id="PF00535">
    <property type="entry name" value="Glycos_transf_2"/>
    <property type="match status" value="2"/>
</dbReference>
<dbReference type="EMBL" id="JACRAF010000016">
    <property type="protein sequence ID" value="MBI4921062.1"/>
    <property type="molecule type" value="Genomic_DNA"/>
</dbReference>
<dbReference type="PANTHER" id="PTHR43685:SF2">
    <property type="entry name" value="GLYCOSYLTRANSFERASE 2-LIKE DOMAIN-CONTAINING PROTEIN"/>
    <property type="match status" value="1"/>
</dbReference>
<dbReference type="CDD" id="cd00761">
    <property type="entry name" value="Glyco_tranf_GTA_type"/>
    <property type="match status" value="1"/>
</dbReference>
<feature type="domain" description="Glycosyltransferase 2-like" evidence="2">
    <location>
        <begin position="19"/>
        <end position="118"/>
    </location>
</feature>
<sequence length="678" mass="74154">MDAQLSIVIGFRDWGLDRLKTSLGSHRRKCPDAEIVLVDFGSQDGAPVEALARSLSVKYLRREGPVWSRSRALNDGIDAASNPIVVITDADIIFTADVYEQCIRQIEADANAFAVVQCWDLPPELHVDDTVAASDQTLAQHATIRPRWGVGGCSAFRKSAWQHMGGLDNRMLAWGGEDTDFFNRLRRSGLRPAWLEGERTRIYHIYHPPTRTIAGGADYLVINRNIVKNDASVYRNLVPLEGYVPSARTSDAVDVVIVTKNRAAYLEACLRSVAAQTVAPASVIVVDDGSEDNTAEIAGRGHGFDLHYIKLPGVGTWRSRNIGTSLATAKFVCVMDDGDLMLPGRIADHLSVIESDTDISYGGWINFDQAARSLDLVPGKSVDGNPLRSGGQVIAHGATMFSTQLLRDFPYTTALRGDADLDLMGRMVLAGAKARHTGTFVLLRRLHQGAMATDDPNRERAARTRSALHNLHLPERRIAELTAGARAAKRALPASPDMRLIRDIIGFAPPEAIEVTVPRRIDALLPLLASAEWMDRFPIIEQAGKPSDPVRFVSQATETAESLKPAEDLARAHGMAHRVVVQGTPVQPRGDRPIRWSVRPGHSRLLFRGIESGKIGEVRAKLAARSKWRLYPVVLPTAPGGTELALVTGLIRDARVPGALRKARAWVKTPVERLAGTR</sequence>
<dbReference type="InterPro" id="IPR029044">
    <property type="entry name" value="Nucleotide-diphossugar_trans"/>
</dbReference>